<dbReference type="PANTHER" id="PTHR11254">
    <property type="entry name" value="HECT DOMAIN UBIQUITIN-PROTEIN LIGASE"/>
    <property type="match status" value="1"/>
</dbReference>
<dbReference type="InterPro" id="IPR000008">
    <property type="entry name" value="C2_dom"/>
</dbReference>
<evidence type="ECO:0000256" key="8">
    <source>
        <dbReference type="PIRSR" id="PIRSR001569-1"/>
    </source>
</evidence>
<keyword evidence="4" id="KW-0677">Repeat</keyword>
<dbReference type="CDD" id="cd00078">
    <property type="entry name" value="HECTc"/>
    <property type="match status" value="1"/>
</dbReference>
<dbReference type="SUPFAM" id="SSF56204">
    <property type="entry name" value="Hect, E3 ligase catalytic domain"/>
    <property type="match status" value="1"/>
</dbReference>
<dbReference type="CDD" id="cd00201">
    <property type="entry name" value="WW"/>
    <property type="match status" value="4"/>
</dbReference>
<keyword evidence="6" id="KW-0914">Notch signaling pathway</keyword>
<protein>
    <recommendedName>
        <fullName evidence="7">E3 ubiquitin-protein ligase</fullName>
        <ecNumber evidence="7">2.3.2.26</ecNumber>
    </recommendedName>
</protein>
<feature type="domain" description="WW" evidence="12">
    <location>
        <begin position="417"/>
        <end position="450"/>
    </location>
</feature>
<dbReference type="Pfam" id="PF00168">
    <property type="entry name" value="C2"/>
    <property type="match status" value="1"/>
</dbReference>
<keyword evidence="5 7" id="KW-0833">Ubl conjugation pathway</keyword>
<dbReference type="UniPathway" id="UPA00143"/>
<feature type="domain" description="WW" evidence="12">
    <location>
        <begin position="340"/>
        <end position="373"/>
    </location>
</feature>
<dbReference type="KEGG" id="phu:Phum_PHUM249630"/>
<dbReference type="InterPro" id="IPR001202">
    <property type="entry name" value="WW_dom"/>
</dbReference>
<dbReference type="SMART" id="SM00239">
    <property type="entry name" value="C2"/>
    <property type="match status" value="1"/>
</dbReference>
<accession>E0VJS3</accession>
<dbReference type="FunFam" id="3.90.1750.10:FF:000002">
    <property type="entry name" value="E3 ubiquitin-protein ligase"/>
    <property type="match status" value="1"/>
</dbReference>
<evidence type="ECO:0000256" key="5">
    <source>
        <dbReference type="ARBA" id="ARBA00022786"/>
    </source>
</evidence>
<dbReference type="GO" id="GO:0045807">
    <property type="term" value="P:positive regulation of endocytosis"/>
    <property type="evidence" value="ECO:0007669"/>
    <property type="project" value="UniProtKB-ARBA"/>
</dbReference>
<reference evidence="14" key="1">
    <citation type="submission" date="2007-04" db="EMBL/GenBank/DDBJ databases">
        <title>Annotation of Pediculus humanus corporis strain USDA.</title>
        <authorList>
            <person name="Kirkness E."/>
            <person name="Hannick L."/>
            <person name="Hass B."/>
            <person name="Bruggner R."/>
            <person name="Lawson D."/>
            <person name="Bidwell S."/>
            <person name="Joardar V."/>
            <person name="Caler E."/>
            <person name="Walenz B."/>
            <person name="Inman J."/>
            <person name="Schobel S."/>
            <person name="Galinsky K."/>
            <person name="Amedeo P."/>
            <person name="Strausberg R."/>
        </authorList>
    </citation>
    <scope>NUCLEOTIDE SEQUENCE</scope>
    <source>
        <strain evidence="14">USDA</strain>
    </source>
</reference>
<dbReference type="GO" id="GO:0061630">
    <property type="term" value="F:ubiquitin protein ligase activity"/>
    <property type="evidence" value="ECO:0007669"/>
    <property type="project" value="UniProtKB-EC"/>
</dbReference>
<dbReference type="GO" id="GO:0045879">
    <property type="term" value="P:negative regulation of smoothened signaling pathway"/>
    <property type="evidence" value="ECO:0007669"/>
    <property type="project" value="UniProtKB-ARBA"/>
</dbReference>
<feature type="region of interest" description="Disordered" evidence="10">
    <location>
        <begin position="441"/>
        <end position="461"/>
    </location>
</feature>
<dbReference type="PANTHER" id="PTHR11254:SF429">
    <property type="entry name" value="E3 UBIQUITIN-PROTEIN LIGASE SU(DX)"/>
    <property type="match status" value="1"/>
</dbReference>
<proteinExistence type="predicted"/>
<gene>
    <name evidence="15" type="primary">8238814</name>
    <name evidence="14" type="ORF">Phum_PHUM249630</name>
</gene>
<comment type="catalytic activity">
    <reaction evidence="1 7">
        <text>S-ubiquitinyl-[E2 ubiquitin-conjugating enzyme]-L-cysteine + [acceptor protein]-L-lysine = [E2 ubiquitin-conjugating enzyme]-L-cysteine + N(6)-ubiquitinyl-[acceptor protein]-L-lysine.</text>
        <dbReference type="EC" id="2.3.2.26"/>
    </reaction>
</comment>
<dbReference type="GO" id="GO:0031623">
    <property type="term" value="P:receptor internalization"/>
    <property type="evidence" value="ECO:0007669"/>
    <property type="project" value="UniProtKB-ARBA"/>
</dbReference>
<evidence type="ECO:0000256" key="7">
    <source>
        <dbReference type="PIRNR" id="PIRNR001569"/>
    </source>
</evidence>
<dbReference type="PROSITE" id="PS50237">
    <property type="entry name" value="HECT"/>
    <property type="match status" value="1"/>
</dbReference>
<dbReference type="VEuPathDB" id="VectorBase:PHUM249630"/>
<dbReference type="Pfam" id="PF00397">
    <property type="entry name" value="WW"/>
    <property type="match status" value="4"/>
</dbReference>
<dbReference type="Proteomes" id="UP000009046">
    <property type="component" value="Unassembled WGS sequence"/>
</dbReference>
<dbReference type="InParanoid" id="E0VJS3"/>
<comment type="pathway">
    <text evidence="2 7">Protein modification; protein ubiquitination.</text>
</comment>
<dbReference type="OMA" id="YNGRCEY"/>
<keyword evidence="16" id="KW-1185">Reference proteome</keyword>
<dbReference type="CDD" id="cd04021">
    <property type="entry name" value="C2_E3_ubiquitin_ligase"/>
    <property type="match status" value="1"/>
</dbReference>
<evidence type="ECO:0000259" key="12">
    <source>
        <dbReference type="PROSITE" id="PS50020"/>
    </source>
</evidence>
<feature type="domain" description="HECT" evidence="13">
    <location>
        <begin position="551"/>
        <end position="885"/>
    </location>
</feature>
<evidence type="ECO:0000259" key="11">
    <source>
        <dbReference type="PROSITE" id="PS50004"/>
    </source>
</evidence>
<dbReference type="SMART" id="SM00119">
    <property type="entry name" value="HECTc"/>
    <property type="match status" value="1"/>
</dbReference>
<dbReference type="InterPro" id="IPR036020">
    <property type="entry name" value="WW_dom_sf"/>
</dbReference>
<dbReference type="Gene3D" id="3.30.2410.10">
    <property type="entry name" value="Hect, E3 ligase catalytic domain"/>
    <property type="match status" value="1"/>
</dbReference>
<evidence type="ECO:0000256" key="6">
    <source>
        <dbReference type="ARBA" id="ARBA00022976"/>
    </source>
</evidence>
<sequence>MAEAAIGGNSTISNTVSSTTVLGSYPLSVTIECAHLRSGSSFSLKPNPYVELSVDNQYPKKTEVVKCTYQPKWNEEFSVLVTPYSYLHYKLLDQSTFRRDSVIGEKNLSLFEVLSHYNGKCENLELTLVLTYDSKQVGELIILLNGLKVDMKAYPPQQSTQSTVVEHAIRSSPLTQSNSETVSHRSVLNGGVRGRMRVSGSENSIPAASGNVFVLPSPLVNSSHNSPYPVQFRVGNTPYVSVNTTPNMESTSQVEPSEMARAFPQNAPNSSQSSLVTLNHISNGVNIVGPPPGPHIPDSRSSLNAPDDPLPAGWEMRYDMYGRKYYVDHNTRSTSWERPQPLPAGWEVRRDPRGRNYFLDHNTRTTTWQRPNSERLQHFQHWQGERATVVQQGNQRFLYSPVLFSPSALADDDDSLGPLPSSWEKRMQPDGKVYFVNHKNRTTQWEDPRTQGQEDEPPLPPGWEIRLTEDGIRYFVDHNTKTTTFQDPRPGAPKGPKGVYGVPRAYERSFKWKLSQFRYLCQSNALLNHIKITVTRQTLFEDSYHQIMRLPPYELRRRLYITFRGEEGLDYGGVSREWFFLLSHEVLNPMYCLFEYANKNNYSLQINPASYVNPDHLLYFKFIGRFIAMALYHGRFIYSGFTMPFYKRMLNKKLIMKDIESIDPEFYNSLLWIKDNNVDECELELFFSVDFEVLGQILHHELKEKGDLIRVVEENKEEYIRLMTEWRMTRGIEDQTKAFLDGFNEVVPLEWLKYFDERELELMLCGMQEIDVEDWQRNAIYRHYTRNSKQVVWFWQFVNQTDNEKRARLLQFVTGTCRVPVGGFAELMGSNGPQRFCIEKVGKDTWLPRSHTCFNRLDLPPYKSFDQLVEKLNYAIEETEGFGQE</sequence>
<dbReference type="FunCoup" id="E0VJS3">
    <property type="interactions" value="1483"/>
</dbReference>
<evidence type="ECO:0000256" key="1">
    <source>
        <dbReference type="ARBA" id="ARBA00000885"/>
    </source>
</evidence>
<evidence type="ECO:0000256" key="2">
    <source>
        <dbReference type="ARBA" id="ARBA00004906"/>
    </source>
</evidence>
<dbReference type="InterPro" id="IPR000569">
    <property type="entry name" value="HECT_dom"/>
</dbReference>
<dbReference type="RefSeq" id="XP_002426367.1">
    <property type="nucleotide sequence ID" value="XM_002426322.1"/>
</dbReference>
<dbReference type="EnsemblMetazoa" id="PHUM249630-RA">
    <property type="protein sequence ID" value="PHUM249630-PA"/>
    <property type="gene ID" value="PHUM249630"/>
</dbReference>
<dbReference type="GO" id="GO:0008586">
    <property type="term" value="P:imaginal disc-derived wing vein morphogenesis"/>
    <property type="evidence" value="ECO:0007669"/>
    <property type="project" value="UniProtKB-ARBA"/>
</dbReference>
<dbReference type="EC" id="2.3.2.26" evidence="7"/>
<dbReference type="PROSITE" id="PS01159">
    <property type="entry name" value="WW_DOMAIN_1"/>
    <property type="match status" value="4"/>
</dbReference>
<dbReference type="CTD" id="8238814"/>
<dbReference type="Gene3D" id="3.90.1750.10">
    <property type="entry name" value="Hect, E3 ligase catalytic domains"/>
    <property type="match status" value="1"/>
</dbReference>
<evidence type="ECO:0000313" key="14">
    <source>
        <dbReference type="EMBL" id="EEB13629.1"/>
    </source>
</evidence>
<evidence type="ECO:0000256" key="4">
    <source>
        <dbReference type="ARBA" id="ARBA00022737"/>
    </source>
</evidence>
<dbReference type="GO" id="GO:0043161">
    <property type="term" value="P:proteasome-mediated ubiquitin-dependent protein catabolic process"/>
    <property type="evidence" value="ECO:0007669"/>
    <property type="project" value="TreeGrafter"/>
</dbReference>
<dbReference type="GeneID" id="8238814"/>
<dbReference type="SUPFAM" id="SSF51045">
    <property type="entry name" value="WW domain"/>
    <property type="match status" value="4"/>
</dbReference>
<evidence type="ECO:0000256" key="10">
    <source>
        <dbReference type="SAM" id="MobiDB-lite"/>
    </source>
</evidence>
<dbReference type="GO" id="GO:0005112">
    <property type="term" value="F:Notch binding"/>
    <property type="evidence" value="ECO:0007669"/>
    <property type="project" value="UniProtKB-ARBA"/>
</dbReference>
<feature type="domain" description="WW" evidence="12">
    <location>
        <begin position="308"/>
        <end position="341"/>
    </location>
</feature>
<dbReference type="eggNOG" id="KOG0940">
    <property type="taxonomic scope" value="Eukaryota"/>
</dbReference>
<dbReference type="PROSITE" id="PS50020">
    <property type="entry name" value="WW_DOMAIN_2"/>
    <property type="match status" value="4"/>
</dbReference>
<dbReference type="InterPro" id="IPR035892">
    <property type="entry name" value="C2_domain_sf"/>
</dbReference>
<dbReference type="FunFam" id="2.20.70.10:FF:000005">
    <property type="entry name" value="E3 ubiquitin-protein ligase"/>
    <property type="match status" value="1"/>
</dbReference>
<dbReference type="Gene3D" id="2.60.40.150">
    <property type="entry name" value="C2 domain"/>
    <property type="match status" value="1"/>
</dbReference>
<evidence type="ECO:0000256" key="9">
    <source>
        <dbReference type="PROSITE-ProRule" id="PRU00104"/>
    </source>
</evidence>
<dbReference type="HOGENOM" id="CLU_002173_0_0_1"/>
<dbReference type="EMBL" id="AAZO01002893">
    <property type="status" value="NOT_ANNOTATED_CDS"/>
    <property type="molecule type" value="Genomic_DNA"/>
</dbReference>
<dbReference type="InterPro" id="IPR035983">
    <property type="entry name" value="Hect_E3_ubiquitin_ligase"/>
</dbReference>
<dbReference type="InterPro" id="IPR024928">
    <property type="entry name" value="E3_ub_ligase_SMURF1"/>
</dbReference>
<dbReference type="OrthoDB" id="423283at2759"/>
<dbReference type="GO" id="GO:0045746">
    <property type="term" value="P:negative regulation of Notch signaling pathway"/>
    <property type="evidence" value="ECO:0007669"/>
    <property type="project" value="UniProtKB-ARBA"/>
</dbReference>
<feature type="domain" description="C2" evidence="11">
    <location>
        <begin position="8"/>
        <end position="124"/>
    </location>
</feature>
<dbReference type="STRING" id="121224.E0VJS3"/>
<dbReference type="PIRSF" id="PIRSF001569">
    <property type="entry name" value="E3_ub_ligase_SMURF1"/>
    <property type="match status" value="1"/>
</dbReference>
<dbReference type="FunFam" id="3.90.1750.10:FF:000026">
    <property type="entry name" value="E3 ubiquitin-protein ligase HACE1"/>
    <property type="match status" value="1"/>
</dbReference>
<dbReference type="GO" id="GO:0016567">
    <property type="term" value="P:protein ubiquitination"/>
    <property type="evidence" value="ECO:0007669"/>
    <property type="project" value="UniProtKB-UniPathway"/>
</dbReference>
<dbReference type="FunFam" id="3.30.2160.10:FF:000003">
    <property type="entry name" value="E3 ubiquitin-protein ligase"/>
    <property type="match status" value="1"/>
</dbReference>
<dbReference type="SMART" id="SM00456">
    <property type="entry name" value="WW"/>
    <property type="match status" value="4"/>
</dbReference>
<reference evidence="14" key="2">
    <citation type="submission" date="2007-04" db="EMBL/GenBank/DDBJ databases">
        <title>The genome of the human body louse.</title>
        <authorList>
            <consortium name="The Human Body Louse Genome Consortium"/>
            <person name="Kirkness E."/>
            <person name="Walenz B."/>
            <person name="Hass B."/>
            <person name="Bruggner R."/>
            <person name="Strausberg R."/>
        </authorList>
    </citation>
    <scope>NUCLEOTIDE SEQUENCE</scope>
    <source>
        <strain evidence="14">USDA</strain>
    </source>
</reference>
<evidence type="ECO:0000313" key="16">
    <source>
        <dbReference type="Proteomes" id="UP000009046"/>
    </source>
</evidence>
<evidence type="ECO:0000256" key="3">
    <source>
        <dbReference type="ARBA" id="ARBA00022679"/>
    </source>
</evidence>
<dbReference type="Gene3D" id="3.30.2160.10">
    <property type="entry name" value="Hect, E3 ligase catalytic domain"/>
    <property type="match status" value="1"/>
</dbReference>
<dbReference type="GO" id="GO:0007219">
    <property type="term" value="P:Notch signaling pathway"/>
    <property type="evidence" value="ECO:0007669"/>
    <property type="project" value="UniProtKB-KW"/>
</dbReference>
<dbReference type="SUPFAM" id="SSF49562">
    <property type="entry name" value="C2 domain (Calcium/lipid-binding domain, CaLB)"/>
    <property type="match status" value="1"/>
</dbReference>
<dbReference type="InterPro" id="IPR050409">
    <property type="entry name" value="E3_ubiq-protein_ligase"/>
</dbReference>
<reference evidence="15" key="3">
    <citation type="submission" date="2020-05" db="UniProtKB">
        <authorList>
            <consortium name="EnsemblMetazoa"/>
        </authorList>
    </citation>
    <scope>IDENTIFICATION</scope>
    <source>
        <strain evidence="15">USDA</strain>
    </source>
</reference>
<dbReference type="FunFam" id="3.30.2410.10:FF:000002">
    <property type="entry name" value="E3 ubiquitin-protein ligase HECW2"/>
    <property type="match status" value="1"/>
</dbReference>
<dbReference type="EMBL" id="DS235226">
    <property type="protein sequence ID" value="EEB13629.1"/>
    <property type="molecule type" value="Genomic_DNA"/>
</dbReference>
<feature type="domain" description="WW" evidence="12">
    <location>
        <begin position="457"/>
        <end position="490"/>
    </location>
</feature>
<evidence type="ECO:0000259" key="13">
    <source>
        <dbReference type="PROSITE" id="PS50237"/>
    </source>
</evidence>
<dbReference type="Gene3D" id="2.20.70.10">
    <property type="match status" value="3"/>
</dbReference>
<keyword evidence="3 7" id="KW-0808">Transferase</keyword>
<evidence type="ECO:0000313" key="15">
    <source>
        <dbReference type="EnsemblMetazoa" id="PHUM249630-PA"/>
    </source>
</evidence>
<dbReference type="AlphaFoldDB" id="E0VJS3"/>
<dbReference type="PROSITE" id="PS50004">
    <property type="entry name" value="C2"/>
    <property type="match status" value="1"/>
</dbReference>
<feature type="active site" description="Glycyl thioester intermediate" evidence="8 9">
    <location>
        <position position="853"/>
    </location>
</feature>
<organism>
    <name type="scientific">Pediculus humanus subsp. corporis</name>
    <name type="common">Body louse</name>
    <dbReference type="NCBI Taxonomy" id="121224"/>
    <lineage>
        <taxon>Eukaryota</taxon>
        <taxon>Metazoa</taxon>
        <taxon>Ecdysozoa</taxon>
        <taxon>Arthropoda</taxon>
        <taxon>Hexapoda</taxon>
        <taxon>Insecta</taxon>
        <taxon>Pterygota</taxon>
        <taxon>Neoptera</taxon>
        <taxon>Paraneoptera</taxon>
        <taxon>Psocodea</taxon>
        <taxon>Troctomorpha</taxon>
        <taxon>Phthiraptera</taxon>
        <taxon>Anoplura</taxon>
        <taxon>Pediculidae</taxon>
        <taxon>Pediculus</taxon>
    </lineage>
</organism>
<name>E0VJS3_PEDHC</name>
<dbReference type="Pfam" id="PF00632">
    <property type="entry name" value="HECT"/>
    <property type="match status" value="1"/>
</dbReference>
<dbReference type="GO" id="GO:0005737">
    <property type="term" value="C:cytoplasm"/>
    <property type="evidence" value="ECO:0007669"/>
    <property type="project" value="UniProtKB-ARBA"/>
</dbReference>